<sequence>MLNIVKPRGPGNFSSGASTAFQWVYSTYCPYPYEIHARRSFQQPDCTSFFVQFHANRLDSRMLRCRFMGVEMRGESTQYSLVLLRRVKDFPDGASSKLSKGS</sequence>
<gene>
    <name evidence="1" type="ORF">CCAE0312_LOCUS4813</name>
</gene>
<protein>
    <submittedName>
        <fullName evidence="1">Uncharacterized protein</fullName>
    </submittedName>
</protein>
<proteinExistence type="predicted"/>
<name>A0A7S1TCP3_9RHOD</name>
<accession>A0A7S1TCP3</accession>
<reference evidence="1" key="1">
    <citation type="submission" date="2021-01" db="EMBL/GenBank/DDBJ databases">
        <authorList>
            <person name="Corre E."/>
            <person name="Pelletier E."/>
            <person name="Niang G."/>
            <person name="Scheremetjew M."/>
            <person name="Finn R."/>
            <person name="Kale V."/>
            <person name="Holt S."/>
            <person name="Cochrane G."/>
            <person name="Meng A."/>
            <person name="Brown T."/>
            <person name="Cohen L."/>
        </authorList>
    </citation>
    <scope>NUCLEOTIDE SEQUENCE</scope>
    <source>
        <strain evidence="1">SAG 36.94</strain>
    </source>
</reference>
<organism evidence="1">
    <name type="scientific">Compsopogon caeruleus</name>
    <dbReference type="NCBI Taxonomy" id="31354"/>
    <lineage>
        <taxon>Eukaryota</taxon>
        <taxon>Rhodophyta</taxon>
        <taxon>Compsopogonophyceae</taxon>
        <taxon>Compsopogonales</taxon>
        <taxon>Compsopogonaceae</taxon>
        <taxon>Compsopogon</taxon>
    </lineage>
</organism>
<dbReference type="EMBL" id="HBGH01008777">
    <property type="protein sequence ID" value="CAD9232730.1"/>
    <property type="molecule type" value="Transcribed_RNA"/>
</dbReference>
<evidence type="ECO:0000313" key="1">
    <source>
        <dbReference type="EMBL" id="CAD9232730.1"/>
    </source>
</evidence>
<dbReference type="AlphaFoldDB" id="A0A7S1TCP3"/>